<dbReference type="RefSeq" id="WP_094495732.1">
    <property type="nucleotide sequence ID" value="NZ_NGNV01000055.1"/>
</dbReference>
<organism evidence="2 3">
    <name type="scientific">Lactobacillus taiwanensis</name>
    <dbReference type="NCBI Taxonomy" id="508451"/>
    <lineage>
        <taxon>Bacteria</taxon>
        <taxon>Bacillati</taxon>
        <taxon>Bacillota</taxon>
        <taxon>Bacilli</taxon>
        <taxon>Lactobacillales</taxon>
        <taxon>Lactobacillaceae</taxon>
        <taxon>Lactobacillus</taxon>
    </lineage>
</organism>
<dbReference type="Proteomes" id="UP000216316">
    <property type="component" value="Unassembled WGS sequence"/>
</dbReference>
<dbReference type="InterPro" id="IPR008840">
    <property type="entry name" value="Sipho_Gp157"/>
</dbReference>
<dbReference type="Pfam" id="PF05565">
    <property type="entry name" value="Sipho_Gp157"/>
    <property type="match status" value="1"/>
</dbReference>
<evidence type="ECO:0008006" key="5">
    <source>
        <dbReference type="Google" id="ProtNLM"/>
    </source>
</evidence>
<dbReference type="EMBL" id="NGNV01000055">
    <property type="protein sequence ID" value="OYR87149.1"/>
    <property type="molecule type" value="Genomic_DNA"/>
</dbReference>
<evidence type="ECO:0000313" key="2">
    <source>
        <dbReference type="EMBL" id="OYR90020.1"/>
    </source>
</evidence>
<protein>
    <recommendedName>
        <fullName evidence="5">Siphovirus Gp157 family protein</fullName>
    </recommendedName>
</protein>
<reference evidence="1" key="2">
    <citation type="submission" date="2017-05" db="EMBL/GenBank/DDBJ databases">
        <authorList>
            <person name="Lin X.B."/>
            <person name="Stothard P."/>
            <person name="Tasseva G."/>
            <person name="Walter J."/>
        </authorList>
    </citation>
    <scope>NUCLEOTIDE SEQUENCE</scope>
    <source>
        <strain evidence="1">609u</strain>
    </source>
</reference>
<evidence type="ECO:0000313" key="4">
    <source>
        <dbReference type="Proteomes" id="UP000216316"/>
    </source>
</evidence>
<comment type="caution">
    <text evidence="2">The sequence shown here is derived from an EMBL/GenBank/DDBJ whole genome shotgun (WGS) entry which is preliminary data.</text>
</comment>
<dbReference type="EMBL" id="NGNX01000062">
    <property type="protein sequence ID" value="OYR90020.1"/>
    <property type="molecule type" value="Genomic_DNA"/>
</dbReference>
<evidence type="ECO:0000313" key="1">
    <source>
        <dbReference type="EMBL" id="OYR87149.1"/>
    </source>
</evidence>
<dbReference type="AlphaFoldDB" id="A0A256L9R4"/>
<keyword evidence="4" id="KW-1185">Reference proteome</keyword>
<evidence type="ECO:0000313" key="3">
    <source>
        <dbReference type="Proteomes" id="UP000215828"/>
    </source>
</evidence>
<sequence>MSEMNAFQINKAIEELQEKDLDPQVLVDTIESLELTRNEKLDGAAGLIDRSDMKITLAKRKAKEWQEVARVEENKKKRLNQYITDVIDGAGIKELVTDEHIFKPRNFKASVVIDKKEDLPKDYVKYVEEVKIDKNKLYKDLKAGTEINGAHLKAHRGTTIK</sequence>
<reference evidence="2 3" key="1">
    <citation type="submission" date="2017-04" db="EMBL/GenBank/DDBJ databases">
        <authorList>
            <person name="Afonso C.L."/>
            <person name="Miller P.J."/>
            <person name="Scott M.A."/>
            <person name="Spackman E."/>
            <person name="Goraichik I."/>
            <person name="Dimitrov K.M."/>
            <person name="Suarez D.L."/>
            <person name="Swayne D.E."/>
        </authorList>
    </citation>
    <scope>NUCLEOTIDE SEQUENCE [LARGE SCALE GENOMIC DNA]</scope>
    <source>
        <strain evidence="2 3">609q</strain>
    </source>
</reference>
<reference evidence="3 4" key="3">
    <citation type="submission" date="2017-09" db="EMBL/GenBank/DDBJ databases">
        <title>Tripartite evolution among Lactobacillus johnsonii, Lactobacillus taiwanensis, Lactobacillus reuteri and their rodent host.</title>
        <authorList>
            <person name="Wang T."/>
            <person name="Knowles S."/>
            <person name="Cheng C."/>
        </authorList>
    </citation>
    <scope>NUCLEOTIDE SEQUENCE [LARGE SCALE GENOMIC DNA]</scope>
    <source>
        <strain evidence="2 3">609q</strain>
        <strain evidence="1 4">609u</strain>
    </source>
</reference>
<dbReference type="Proteomes" id="UP000215828">
    <property type="component" value="Unassembled WGS sequence"/>
</dbReference>
<name>A0A256L9R4_9LACO</name>
<proteinExistence type="predicted"/>
<accession>A0A256L9R4</accession>
<gene>
    <name evidence="1" type="ORF">CBF53_09170</name>
    <name evidence="2" type="ORF">CBF70_10230</name>
</gene>